<evidence type="ECO:0000259" key="3">
    <source>
        <dbReference type="Pfam" id="PF10080"/>
    </source>
</evidence>
<keyword evidence="5" id="KW-1185">Reference proteome</keyword>
<comment type="caution">
    <text evidence="4">The sequence shown here is derived from an EMBL/GenBank/DDBJ whole genome shotgun (WGS) entry which is preliminary data.</text>
</comment>
<feature type="domain" description="Membrane iron-sulfur containing protein FtrD-like" evidence="3">
    <location>
        <begin position="88"/>
        <end position="191"/>
    </location>
</feature>
<proteinExistence type="predicted"/>
<reference evidence="4" key="1">
    <citation type="submission" date="2022-12" db="EMBL/GenBank/DDBJ databases">
        <title>Reference genome sequencing for broad-spectrum identification of bacterial and archaeal isolates by mass spectrometry.</title>
        <authorList>
            <person name="Sekiguchi Y."/>
            <person name="Tourlousse D.M."/>
        </authorList>
    </citation>
    <scope>NUCLEOTIDE SEQUENCE</scope>
    <source>
        <strain evidence="4">H2</strain>
    </source>
</reference>
<evidence type="ECO:0000313" key="5">
    <source>
        <dbReference type="Proteomes" id="UP001144352"/>
    </source>
</evidence>
<organism evidence="4 5">
    <name type="scientific">Geobacter hydrogenophilus</name>
    <dbReference type="NCBI Taxonomy" id="40983"/>
    <lineage>
        <taxon>Bacteria</taxon>
        <taxon>Pseudomonadati</taxon>
        <taxon>Thermodesulfobacteriota</taxon>
        <taxon>Desulfuromonadia</taxon>
        <taxon>Geobacterales</taxon>
        <taxon>Geobacteraceae</taxon>
        <taxon>Geobacter</taxon>
    </lineage>
</organism>
<evidence type="ECO:0000313" key="4">
    <source>
        <dbReference type="EMBL" id="GLI36527.1"/>
    </source>
</evidence>
<name>A0A9W6FXB5_9BACT</name>
<protein>
    <recommendedName>
        <fullName evidence="3">Membrane iron-sulfur containing protein FtrD-like domain-containing protein</fullName>
    </recommendedName>
</protein>
<keyword evidence="2" id="KW-0812">Transmembrane</keyword>
<dbReference type="AlphaFoldDB" id="A0A9W6FXB5"/>
<dbReference type="EMBL" id="BSDS01000001">
    <property type="protein sequence ID" value="GLI36527.1"/>
    <property type="molecule type" value="Genomic_DNA"/>
</dbReference>
<keyword evidence="2" id="KW-0472">Membrane</keyword>
<feature type="transmembrane region" description="Helical" evidence="2">
    <location>
        <begin position="43"/>
        <end position="65"/>
    </location>
</feature>
<evidence type="ECO:0000256" key="1">
    <source>
        <dbReference type="SAM" id="MobiDB-lite"/>
    </source>
</evidence>
<accession>A0A9W6FXB5</accession>
<keyword evidence="2" id="KW-1133">Transmembrane helix</keyword>
<feature type="region of interest" description="Disordered" evidence="1">
    <location>
        <begin position="1"/>
        <end position="22"/>
    </location>
</feature>
<evidence type="ECO:0000256" key="2">
    <source>
        <dbReference type="SAM" id="Phobius"/>
    </source>
</evidence>
<sequence length="191" mass="20758">MGGYLRKELTMGKKSRANEKRPIETINTPKGEEVTVKAAKKSFTWVILVAVALLVGVATVFAFNFPGMSGVEKVKSVNGVVSIPLAKVSDGSAHFYRYTDGGKEIRFLVVKGSDGQIHTAFDSCDVCFREKKGYIQDGDTMLCKNCGKKFQINRIGPHSVGGCNPSYLPAANDGRNVIVKASDLQQGARYF</sequence>
<dbReference type="Pfam" id="PF10080">
    <property type="entry name" value="FtrD-like"/>
    <property type="match status" value="1"/>
</dbReference>
<gene>
    <name evidence="4" type="ORF">GHYDROH2_00280</name>
</gene>
<dbReference type="Proteomes" id="UP001144352">
    <property type="component" value="Unassembled WGS sequence"/>
</dbReference>
<dbReference type="InterPro" id="IPR018758">
    <property type="entry name" value="FtrD-like"/>
</dbReference>